<dbReference type="OrthoDB" id="9764669at2"/>
<keyword evidence="18" id="KW-1185">Reference proteome</keyword>
<keyword evidence="17" id="KW-0675">Receptor</keyword>
<dbReference type="PROSITE" id="PS00430">
    <property type="entry name" value="TONB_DEPENDENT_REC_1"/>
    <property type="match status" value="1"/>
</dbReference>
<feature type="region of interest" description="Disordered" evidence="13">
    <location>
        <begin position="442"/>
        <end position="461"/>
    </location>
</feature>
<keyword evidence="3 10" id="KW-1134">Transmembrane beta strand</keyword>
<evidence type="ECO:0000256" key="2">
    <source>
        <dbReference type="ARBA" id="ARBA00022448"/>
    </source>
</evidence>
<keyword evidence="6" id="KW-0406">Ion transport</keyword>
<comment type="similarity">
    <text evidence="10 12">Belongs to the TonB-dependent receptor family.</text>
</comment>
<evidence type="ECO:0000259" key="16">
    <source>
        <dbReference type="Pfam" id="PF07715"/>
    </source>
</evidence>
<evidence type="ECO:0000256" key="7">
    <source>
        <dbReference type="ARBA" id="ARBA00023077"/>
    </source>
</evidence>
<evidence type="ECO:0000256" key="10">
    <source>
        <dbReference type="PROSITE-ProRule" id="PRU01360"/>
    </source>
</evidence>
<dbReference type="CDD" id="cd01347">
    <property type="entry name" value="ligand_gated_channel"/>
    <property type="match status" value="1"/>
</dbReference>
<organism evidence="17 18">
    <name type="scientific">Oceanimonas doudoroffii</name>
    <dbReference type="NCBI Taxonomy" id="84158"/>
    <lineage>
        <taxon>Bacteria</taxon>
        <taxon>Pseudomonadati</taxon>
        <taxon>Pseudomonadota</taxon>
        <taxon>Gammaproteobacteria</taxon>
        <taxon>Aeromonadales</taxon>
        <taxon>Aeromonadaceae</taxon>
        <taxon>Oceanimonas</taxon>
    </lineage>
</organism>
<evidence type="ECO:0000256" key="13">
    <source>
        <dbReference type="SAM" id="MobiDB-lite"/>
    </source>
</evidence>
<dbReference type="GO" id="GO:0044718">
    <property type="term" value="P:siderophore transmembrane transport"/>
    <property type="evidence" value="ECO:0007669"/>
    <property type="project" value="TreeGrafter"/>
</dbReference>
<dbReference type="Pfam" id="PF07715">
    <property type="entry name" value="Plug"/>
    <property type="match status" value="1"/>
</dbReference>
<keyword evidence="2 10" id="KW-0813">Transport</keyword>
<sequence length="691" mass="74338">MSEPFNAPAPAPFTRNALSKALGLALLGLGGTAVAEEFTALDTVVVTAAGFEQNIADAPASISVISREELEKKAYTDITDAVNNIPGVYVTGGGKAQDISIRGMSPAYTLYLVDGRPVSAGRAVNTNGSDGGKQIGLPPISMIERVEVIRGPMSSLYGSEAMGGVINIITRKTADTWSGTISTDYTKSFNDVSNDAQQVSLFAGGPLIPGLLGAQVNGSWQGADESDFAGGDDSAASTPESKRKKGGVKLILTPDDTNEFGLSYDTAALDETTTPGKSVAATDTGSETTFHKDVYVLSHDGHYGDLQLSSYVQHDVSERVQDLTKREKVTIFNTQGSYFWREHVLTLGGQYKFEDFTDETNGLLSTGVPGAVAQVDRWIAALYAEAEWSLTDDLNLTTGLRYDDDELFGGHLSPRVYATYHLTPEWTLKGGVSTGYKQPGLAEATEGFGRGTGGGGSPAPHPRALIIGNPDLQPEQSTSYEAGFVYQSQELGLNSSLMVFRTEFKDKIAEDRLCSTDTDGSTTNRNNVSAWNCNFQGTDYYFLSTRKNIGKAMMQGVELSLDYDLTRNLHLSSSYTYTESEQKTGEFAGEPLNKIPEHMANASLDWQSTDRLNLWAQANYRGETSDYLSRTSMGDGTPSYTLFDAGLVYALTPSTDLTAGIYNIADKEVTNDTYGAVLDGRRVNLGISIDF</sequence>
<dbReference type="RefSeq" id="WP_094201548.1">
    <property type="nucleotide sequence ID" value="NZ_NBIM01000006.1"/>
</dbReference>
<feature type="domain" description="TonB-dependent receptor-like beta-barrel" evidence="15">
    <location>
        <begin position="228"/>
        <end position="664"/>
    </location>
</feature>
<dbReference type="Gene3D" id="2.170.130.10">
    <property type="entry name" value="TonB-dependent receptor, plug domain"/>
    <property type="match status" value="1"/>
</dbReference>
<dbReference type="InterPro" id="IPR036942">
    <property type="entry name" value="Beta-barrel_TonB_sf"/>
</dbReference>
<dbReference type="PANTHER" id="PTHR30069:SF53">
    <property type="entry name" value="COLICIN I RECEPTOR-RELATED"/>
    <property type="match status" value="1"/>
</dbReference>
<protein>
    <submittedName>
        <fullName evidence="17">TonB-dependent receptor</fullName>
    </submittedName>
</protein>
<accession>A0A233RC43</accession>
<gene>
    <name evidence="17" type="ORF">B6S08_14615</name>
</gene>
<dbReference type="AlphaFoldDB" id="A0A233RC43"/>
<keyword evidence="4 10" id="KW-0812">Transmembrane</keyword>
<dbReference type="Proteomes" id="UP000242757">
    <property type="component" value="Unassembled WGS sequence"/>
</dbReference>
<keyword evidence="5 14" id="KW-0732">Signal</keyword>
<evidence type="ECO:0000256" key="6">
    <source>
        <dbReference type="ARBA" id="ARBA00023065"/>
    </source>
</evidence>
<dbReference type="GO" id="GO:0015344">
    <property type="term" value="F:siderophore uptake transmembrane transporter activity"/>
    <property type="evidence" value="ECO:0007669"/>
    <property type="project" value="TreeGrafter"/>
</dbReference>
<evidence type="ECO:0000256" key="12">
    <source>
        <dbReference type="RuleBase" id="RU003357"/>
    </source>
</evidence>
<evidence type="ECO:0000256" key="9">
    <source>
        <dbReference type="ARBA" id="ARBA00023237"/>
    </source>
</evidence>
<dbReference type="SUPFAM" id="SSF56935">
    <property type="entry name" value="Porins"/>
    <property type="match status" value="1"/>
</dbReference>
<dbReference type="InterPro" id="IPR012910">
    <property type="entry name" value="Plug_dom"/>
</dbReference>
<dbReference type="InterPro" id="IPR000531">
    <property type="entry name" value="Beta-barrel_TonB"/>
</dbReference>
<evidence type="ECO:0000313" key="17">
    <source>
        <dbReference type="EMBL" id="OXY80958.1"/>
    </source>
</evidence>
<evidence type="ECO:0000259" key="15">
    <source>
        <dbReference type="Pfam" id="PF00593"/>
    </source>
</evidence>
<feature type="compositionally biased region" description="Gly residues" evidence="13">
    <location>
        <begin position="448"/>
        <end position="457"/>
    </location>
</feature>
<dbReference type="PROSITE" id="PS52016">
    <property type="entry name" value="TONB_DEPENDENT_REC_3"/>
    <property type="match status" value="1"/>
</dbReference>
<evidence type="ECO:0000313" key="18">
    <source>
        <dbReference type="Proteomes" id="UP000242757"/>
    </source>
</evidence>
<dbReference type="InterPro" id="IPR039426">
    <property type="entry name" value="TonB-dep_rcpt-like"/>
</dbReference>
<dbReference type="PANTHER" id="PTHR30069">
    <property type="entry name" value="TONB-DEPENDENT OUTER MEMBRANE RECEPTOR"/>
    <property type="match status" value="1"/>
</dbReference>
<feature type="region of interest" description="Disordered" evidence="13">
    <location>
        <begin position="223"/>
        <end position="244"/>
    </location>
</feature>
<feature type="signal peptide" evidence="14">
    <location>
        <begin position="1"/>
        <end position="35"/>
    </location>
</feature>
<dbReference type="Gene3D" id="2.40.170.20">
    <property type="entry name" value="TonB-dependent receptor, beta-barrel domain"/>
    <property type="match status" value="1"/>
</dbReference>
<dbReference type="EMBL" id="NBIM01000006">
    <property type="protein sequence ID" value="OXY80958.1"/>
    <property type="molecule type" value="Genomic_DNA"/>
</dbReference>
<keyword evidence="9 10" id="KW-0998">Cell outer membrane</keyword>
<reference evidence="17 18" key="1">
    <citation type="submission" date="2017-08" db="EMBL/GenBank/DDBJ databases">
        <title>A Genome Sequence of Oceanimonas doudoroffii ATCC 27123T.</title>
        <authorList>
            <person name="Brennan M.A."/>
            <person name="Maclea K.S."/>
            <person name="Mcclelland W.D."/>
            <person name="Trachtenberg A.M."/>
        </authorList>
    </citation>
    <scope>NUCLEOTIDE SEQUENCE [LARGE SCALE GENOMIC DNA]</scope>
    <source>
        <strain evidence="17 18">ATCC 27123</strain>
    </source>
</reference>
<evidence type="ECO:0000256" key="3">
    <source>
        <dbReference type="ARBA" id="ARBA00022452"/>
    </source>
</evidence>
<dbReference type="GO" id="GO:0009279">
    <property type="term" value="C:cell outer membrane"/>
    <property type="evidence" value="ECO:0007669"/>
    <property type="project" value="UniProtKB-SubCell"/>
</dbReference>
<evidence type="ECO:0000256" key="4">
    <source>
        <dbReference type="ARBA" id="ARBA00022692"/>
    </source>
</evidence>
<dbReference type="InterPro" id="IPR037066">
    <property type="entry name" value="Plug_dom_sf"/>
</dbReference>
<dbReference type="InterPro" id="IPR010916">
    <property type="entry name" value="TonB_box_CS"/>
</dbReference>
<proteinExistence type="inferred from homology"/>
<feature type="chain" id="PRO_5012489176" evidence="14">
    <location>
        <begin position="36"/>
        <end position="691"/>
    </location>
</feature>
<feature type="domain" description="TonB-dependent receptor plug" evidence="16">
    <location>
        <begin position="56"/>
        <end position="165"/>
    </location>
</feature>
<evidence type="ECO:0000256" key="1">
    <source>
        <dbReference type="ARBA" id="ARBA00004571"/>
    </source>
</evidence>
<keyword evidence="7 11" id="KW-0798">TonB box</keyword>
<feature type="short sequence motif" description="TonB box" evidence="11">
    <location>
        <begin position="43"/>
        <end position="49"/>
    </location>
</feature>
<evidence type="ECO:0000256" key="8">
    <source>
        <dbReference type="ARBA" id="ARBA00023136"/>
    </source>
</evidence>
<comment type="caution">
    <text evidence="17">The sequence shown here is derived from an EMBL/GenBank/DDBJ whole genome shotgun (WGS) entry which is preliminary data.</text>
</comment>
<dbReference type="Pfam" id="PF00593">
    <property type="entry name" value="TonB_dep_Rec_b-barrel"/>
    <property type="match status" value="1"/>
</dbReference>
<name>A0A233RC43_9GAMM</name>
<keyword evidence="8 10" id="KW-0472">Membrane</keyword>
<evidence type="ECO:0000256" key="11">
    <source>
        <dbReference type="PROSITE-ProRule" id="PRU10143"/>
    </source>
</evidence>
<evidence type="ECO:0000256" key="5">
    <source>
        <dbReference type="ARBA" id="ARBA00022729"/>
    </source>
</evidence>
<comment type="subcellular location">
    <subcellularLocation>
        <location evidence="1 10">Cell outer membrane</location>
        <topology evidence="1 10">Multi-pass membrane protein</topology>
    </subcellularLocation>
</comment>
<evidence type="ECO:0000256" key="14">
    <source>
        <dbReference type="SAM" id="SignalP"/>
    </source>
</evidence>